<feature type="active site" description="O-(3'-phospho-DNA)-tyrosine intermediate" evidence="9">
    <location>
        <position position="297"/>
    </location>
</feature>
<evidence type="ECO:0000256" key="1">
    <source>
        <dbReference type="ARBA" id="ARBA00004496"/>
    </source>
</evidence>
<keyword evidence="5 9" id="KW-0229">DNA integration</keyword>
<sequence>MKRPSAPFPPDHLHELPDCAADFLTWLAFQKGASPATVAAYGRDLVDFEHYLGGEGASLAAPDGVTKRHIQGFSAFLFRQGDARSTRARKLSALRSLFRHLLHTHTITADPCRGVRNPRQEQRHPAMLNVDQAFELLADTPPSSPATADDAIRVRDRALLELLYGSGLRISEALNLDVDDYAPGDRALMVMGKGDKQRLSPLSDTSRSALNAWLTARPMLAGKDERALFVGRRGARLNRRQAARVVETAAKLAGIQQHLSPHDLRHSYATHLLENGADLRSVQELLGHSRISTTQRYTHLNLDALTKVYDAAHPLAGTKTKK</sequence>
<dbReference type="Gene3D" id="1.10.443.10">
    <property type="entry name" value="Intergrase catalytic core"/>
    <property type="match status" value="1"/>
</dbReference>
<comment type="similarity">
    <text evidence="9">Belongs to the 'phage' integrase family. XerC subfamily.</text>
</comment>
<gene>
    <name evidence="9" type="primary">xerC</name>
    <name evidence="12" type="ORF">H9962_10210</name>
</gene>
<dbReference type="AlphaFoldDB" id="A0A9D2KM94"/>
<protein>
    <recommendedName>
        <fullName evidence="9">Tyrosine recombinase XerC</fullName>
    </recommendedName>
</protein>
<feature type="active site" evidence="9">
    <location>
        <position position="193"/>
    </location>
</feature>
<feature type="active site" evidence="9">
    <location>
        <position position="262"/>
    </location>
</feature>
<dbReference type="InterPro" id="IPR010998">
    <property type="entry name" value="Integrase_recombinase_N"/>
</dbReference>
<dbReference type="PROSITE" id="PS51900">
    <property type="entry name" value="CB"/>
    <property type="match status" value="1"/>
</dbReference>
<feature type="active site" evidence="9">
    <location>
        <position position="169"/>
    </location>
</feature>
<evidence type="ECO:0000313" key="13">
    <source>
        <dbReference type="Proteomes" id="UP000824225"/>
    </source>
</evidence>
<keyword evidence="6 9" id="KW-0238">DNA-binding</keyword>
<dbReference type="Proteomes" id="UP000824225">
    <property type="component" value="Unassembled WGS sequence"/>
</dbReference>
<keyword evidence="8 9" id="KW-0131">Cell cycle</keyword>
<reference evidence="12" key="2">
    <citation type="submission" date="2021-04" db="EMBL/GenBank/DDBJ databases">
        <authorList>
            <person name="Gilroy R."/>
        </authorList>
    </citation>
    <scope>NUCLEOTIDE SEQUENCE</scope>
    <source>
        <strain evidence="12">CHK186-16707</strain>
    </source>
</reference>
<dbReference type="InterPro" id="IPR013762">
    <property type="entry name" value="Integrase-like_cat_sf"/>
</dbReference>
<evidence type="ECO:0000256" key="3">
    <source>
        <dbReference type="ARBA" id="ARBA00022618"/>
    </source>
</evidence>
<dbReference type="Pfam" id="PF02899">
    <property type="entry name" value="Phage_int_SAM_1"/>
    <property type="match status" value="1"/>
</dbReference>
<comment type="subcellular location">
    <subcellularLocation>
        <location evidence="1 9">Cytoplasm</location>
    </subcellularLocation>
</comment>
<evidence type="ECO:0000259" key="10">
    <source>
        <dbReference type="PROSITE" id="PS51898"/>
    </source>
</evidence>
<reference evidence="12" key="1">
    <citation type="journal article" date="2021" name="PeerJ">
        <title>Extensive microbial diversity within the chicken gut microbiome revealed by metagenomics and culture.</title>
        <authorList>
            <person name="Gilroy R."/>
            <person name="Ravi A."/>
            <person name="Getino M."/>
            <person name="Pursley I."/>
            <person name="Horton D.L."/>
            <person name="Alikhan N.F."/>
            <person name="Baker D."/>
            <person name="Gharbi K."/>
            <person name="Hall N."/>
            <person name="Watson M."/>
            <person name="Adriaenssens E.M."/>
            <person name="Foster-Nyarko E."/>
            <person name="Jarju S."/>
            <person name="Secka A."/>
            <person name="Antonio M."/>
            <person name="Oren A."/>
            <person name="Chaudhuri R.R."/>
            <person name="La Ragione R."/>
            <person name="Hildebrand F."/>
            <person name="Pallen M.J."/>
        </authorList>
    </citation>
    <scope>NUCLEOTIDE SEQUENCE</scope>
    <source>
        <strain evidence="12">CHK186-16707</strain>
    </source>
</reference>
<evidence type="ECO:0000313" key="12">
    <source>
        <dbReference type="EMBL" id="HJA09541.1"/>
    </source>
</evidence>
<dbReference type="Gene3D" id="1.10.150.130">
    <property type="match status" value="1"/>
</dbReference>
<dbReference type="GO" id="GO:0003677">
    <property type="term" value="F:DNA binding"/>
    <property type="evidence" value="ECO:0007669"/>
    <property type="project" value="UniProtKB-UniRule"/>
</dbReference>
<evidence type="ECO:0000256" key="9">
    <source>
        <dbReference type="HAMAP-Rule" id="MF_01808"/>
    </source>
</evidence>
<evidence type="ECO:0000256" key="4">
    <source>
        <dbReference type="ARBA" id="ARBA00022829"/>
    </source>
</evidence>
<dbReference type="PANTHER" id="PTHR30349">
    <property type="entry name" value="PHAGE INTEGRASE-RELATED"/>
    <property type="match status" value="1"/>
</dbReference>
<dbReference type="GO" id="GO:0007059">
    <property type="term" value="P:chromosome segregation"/>
    <property type="evidence" value="ECO:0007669"/>
    <property type="project" value="UniProtKB-UniRule"/>
</dbReference>
<evidence type="ECO:0000256" key="5">
    <source>
        <dbReference type="ARBA" id="ARBA00022908"/>
    </source>
</evidence>
<accession>A0A9D2KM94</accession>
<dbReference type="InterPro" id="IPR023009">
    <property type="entry name" value="Tyrosine_recombinase_XerC/XerD"/>
</dbReference>
<name>A0A9D2KM94_9BACT</name>
<keyword evidence="3 9" id="KW-0132">Cell division</keyword>
<dbReference type="HAMAP" id="MF_01808">
    <property type="entry name" value="Recomb_XerC_XerD"/>
    <property type="match status" value="1"/>
</dbReference>
<dbReference type="InterPro" id="IPR044068">
    <property type="entry name" value="CB"/>
</dbReference>
<dbReference type="SUPFAM" id="SSF56349">
    <property type="entry name" value="DNA breaking-rejoining enzymes"/>
    <property type="match status" value="1"/>
</dbReference>
<feature type="domain" description="Core-binding (CB)" evidence="11">
    <location>
        <begin position="14"/>
        <end position="102"/>
    </location>
</feature>
<evidence type="ECO:0000256" key="6">
    <source>
        <dbReference type="ARBA" id="ARBA00023125"/>
    </source>
</evidence>
<dbReference type="InterPro" id="IPR011010">
    <property type="entry name" value="DNA_brk_join_enz"/>
</dbReference>
<dbReference type="GO" id="GO:0051301">
    <property type="term" value="P:cell division"/>
    <property type="evidence" value="ECO:0007669"/>
    <property type="project" value="UniProtKB-KW"/>
</dbReference>
<proteinExistence type="inferred from homology"/>
<dbReference type="PROSITE" id="PS51898">
    <property type="entry name" value="TYR_RECOMBINASE"/>
    <property type="match status" value="1"/>
</dbReference>
<evidence type="ECO:0000256" key="2">
    <source>
        <dbReference type="ARBA" id="ARBA00022490"/>
    </source>
</evidence>
<keyword evidence="4 9" id="KW-0159">Chromosome partition</keyword>
<dbReference type="Pfam" id="PF00589">
    <property type="entry name" value="Phage_integrase"/>
    <property type="match status" value="1"/>
</dbReference>
<feature type="domain" description="Tyr recombinase" evidence="10">
    <location>
        <begin position="123"/>
        <end position="310"/>
    </location>
</feature>
<evidence type="ECO:0000259" key="11">
    <source>
        <dbReference type="PROSITE" id="PS51900"/>
    </source>
</evidence>
<dbReference type="NCBIfam" id="NF001399">
    <property type="entry name" value="PRK00283.1"/>
    <property type="match status" value="1"/>
</dbReference>
<dbReference type="InterPro" id="IPR002104">
    <property type="entry name" value="Integrase_catalytic"/>
</dbReference>
<feature type="active site" evidence="9">
    <location>
        <position position="265"/>
    </location>
</feature>
<dbReference type="InterPro" id="IPR004107">
    <property type="entry name" value="Integrase_SAM-like_N"/>
</dbReference>
<dbReference type="GO" id="GO:0006313">
    <property type="term" value="P:DNA transposition"/>
    <property type="evidence" value="ECO:0007669"/>
    <property type="project" value="UniProtKB-UniRule"/>
</dbReference>
<dbReference type="PANTHER" id="PTHR30349:SF81">
    <property type="entry name" value="TYROSINE RECOMBINASE XERC"/>
    <property type="match status" value="1"/>
</dbReference>
<dbReference type="GO" id="GO:0009037">
    <property type="term" value="F:tyrosine-based site-specific recombinase activity"/>
    <property type="evidence" value="ECO:0007669"/>
    <property type="project" value="UniProtKB-UniRule"/>
</dbReference>
<dbReference type="CDD" id="cd00798">
    <property type="entry name" value="INT_XerDC_C"/>
    <property type="match status" value="1"/>
</dbReference>
<keyword evidence="2 9" id="KW-0963">Cytoplasm</keyword>
<organism evidence="12 13">
    <name type="scientific">Candidatus Mailhella merdigallinarum</name>
    <dbReference type="NCBI Taxonomy" id="2838658"/>
    <lineage>
        <taxon>Bacteria</taxon>
        <taxon>Pseudomonadati</taxon>
        <taxon>Thermodesulfobacteriota</taxon>
        <taxon>Desulfovibrionia</taxon>
        <taxon>Desulfovibrionales</taxon>
        <taxon>Desulfovibrionaceae</taxon>
        <taxon>Mailhella</taxon>
    </lineage>
</organism>
<dbReference type="GO" id="GO:0005737">
    <property type="term" value="C:cytoplasm"/>
    <property type="evidence" value="ECO:0007669"/>
    <property type="project" value="UniProtKB-SubCell"/>
</dbReference>
<comment type="subunit">
    <text evidence="9">Forms a cyclic heterotetrameric complex composed of two molecules of XerC and two molecules of XerD.</text>
</comment>
<evidence type="ECO:0000256" key="8">
    <source>
        <dbReference type="ARBA" id="ARBA00023306"/>
    </source>
</evidence>
<feature type="active site" evidence="9">
    <location>
        <position position="288"/>
    </location>
</feature>
<evidence type="ECO:0000256" key="7">
    <source>
        <dbReference type="ARBA" id="ARBA00023172"/>
    </source>
</evidence>
<comment type="function">
    <text evidence="9">Site-specific tyrosine recombinase, which acts by catalyzing the cutting and rejoining of the recombining DNA molecules. The XerC-XerD complex is essential to convert dimers of the bacterial chromosome into monomers to permit their segregation at cell division. It also contributes to the segregational stability of plasmids.</text>
</comment>
<dbReference type="InterPro" id="IPR050090">
    <property type="entry name" value="Tyrosine_recombinase_XerCD"/>
</dbReference>
<dbReference type="EMBL" id="DXAN01000032">
    <property type="protein sequence ID" value="HJA09541.1"/>
    <property type="molecule type" value="Genomic_DNA"/>
</dbReference>
<keyword evidence="7 9" id="KW-0233">DNA recombination</keyword>
<comment type="caution">
    <text evidence="12">The sequence shown here is derived from an EMBL/GenBank/DDBJ whole genome shotgun (WGS) entry which is preliminary data.</text>
</comment>